<feature type="binding site" evidence="3">
    <location>
        <position position="153"/>
    </location>
    <ligand>
        <name>a divalent metal cation</name>
        <dbReference type="ChEBI" id="CHEBI:60240"/>
        <label>2</label>
    </ligand>
</feature>
<evidence type="ECO:0000313" key="5">
    <source>
        <dbReference type="Proteomes" id="UP000018466"/>
    </source>
</evidence>
<dbReference type="PANTHER" id="PTHR46124:SF2">
    <property type="entry name" value="D-AMINOACYL-TRNA DEACYLASE"/>
    <property type="match status" value="1"/>
</dbReference>
<dbReference type="PANTHER" id="PTHR46124">
    <property type="entry name" value="D-AMINOACYL-TRNA DEACYLASE"/>
    <property type="match status" value="1"/>
</dbReference>
<dbReference type="EMBL" id="AGEL01000015">
    <property type="protein sequence ID" value="EHO15605.1"/>
    <property type="molecule type" value="Genomic_DNA"/>
</dbReference>
<keyword evidence="1 3" id="KW-0479">Metal-binding</keyword>
<organism evidence="4 5">
    <name type="scientific">Stomatobaculum longum</name>
    <dbReference type="NCBI Taxonomy" id="796942"/>
    <lineage>
        <taxon>Bacteria</taxon>
        <taxon>Bacillati</taxon>
        <taxon>Bacillota</taxon>
        <taxon>Clostridia</taxon>
        <taxon>Lachnospirales</taxon>
        <taxon>Lachnospiraceae</taxon>
        <taxon>Stomatobaculum</taxon>
    </lineage>
</organism>
<dbReference type="Gene3D" id="3.20.20.140">
    <property type="entry name" value="Metal-dependent hydrolases"/>
    <property type="match status" value="1"/>
</dbReference>
<proteinExistence type="predicted"/>
<dbReference type="RefSeq" id="WP_009533744.1">
    <property type="nucleotide sequence ID" value="NZ_JH590865.1"/>
</dbReference>
<dbReference type="PROSITE" id="PS01091">
    <property type="entry name" value="TATD_3"/>
    <property type="match status" value="1"/>
</dbReference>
<dbReference type="InterPro" id="IPR032466">
    <property type="entry name" value="Metal_Hydrolase"/>
</dbReference>
<evidence type="ECO:0000313" key="4">
    <source>
        <dbReference type="EMBL" id="EHO15605.1"/>
    </source>
</evidence>
<feature type="binding site" evidence="3">
    <location>
        <position position="128"/>
    </location>
    <ligand>
        <name>a divalent metal cation</name>
        <dbReference type="ChEBI" id="CHEBI:60240"/>
        <label>2</label>
    </ligand>
</feature>
<evidence type="ECO:0000256" key="3">
    <source>
        <dbReference type="PIRSR" id="PIRSR005902-1"/>
    </source>
</evidence>
<evidence type="ECO:0000256" key="1">
    <source>
        <dbReference type="ARBA" id="ARBA00022723"/>
    </source>
</evidence>
<dbReference type="GeneID" id="86941655"/>
<keyword evidence="5" id="KW-1185">Reference proteome</keyword>
<gene>
    <name evidence="4" type="ORF">HMPREF9623_01926</name>
</gene>
<feature type="binding site" evidence="3">
    <location>
        <position position="8"/>
    </location>
    <ligand>
        <name>a divalent metal cation</name>
        <dbReference type="ChEBI" id="CHEBI:60240"/>
        <label>1</label>
    </ligand>
</feature>
<feature type="binding site" evidence="3">
    <location>
        <position position="203"/>
    </location>
    <ligand>
        <name>a divalent metal cation</name>
        <dbReference type="ChEBI" id="CHEBI:60240"/>
        <label>1</label>
    </ligand>
</feature>
<dbReference type="GO" id="GO:0005829">
    <property type="term" value="C:cytosol"/>
    <property type="evidence" value="ECO:0007669"/>
    <property type="project" value="TreeGrafter"/>
</dbReference>
<dbReference type="InterPro" id="IPR018228">
    <property type="entry name" value="DNase_TatD-rel_CS"/>
</dbReference>
<comment type="caution">
    <text evidence="4">The sequence shown here is derived from an EMBL/GenBank/DDBJ whole genome shotgun (WGS) entry which is preliminary data.</text>
</comment>
<feature type="binding site" evidence="3">
    <location>
        <position position="92"/>
    </location>
    <ligand>
        <name>a divalent metal cation</name>
        <dbReference type="ChEBI" id="CHEBI:60240"/>
        <label>1</label>
    </ligand>
</feature>
<sequence length="261" mass="29287">MLLDTHAHYDDEAFDADRDVLLEDLKEYGIRKVINAGASVESSYTGLKLAERYHWVYAALGAHPNYVEELSDRVLGDFAELTKHPKVVAIGEIGLEYHYEEPTRDIQKIWFRRQLDLAAETGLPVIIHSREAAQDTFDEMQRAAARGIGGVIHCFSSGAELARRYTELGFYIGIGGVVTFKNGKKMKEVAAAVPLSRILLETDSPYLAPEPNRGKRNDSRNLTRIAEEIARLRGISAEEVQRVTEENARRCFPKLANEEVG</sequence>
<name>A0AA36Y352_9FIRM</name>
<dbReference type="PIRSF" id="PIRSF005902">
    <property type="entry name" value="DNase_TatD"/>
    <property type="match status" value="1"/>
</dbReference>
<evidence type="ECO:0000256" key="2">
    <source>
        <dbReference type="ARBA" id="ARBA00022801"/>
    </source>
</evidence>
<dbReference type="Pfam" id="PF01026">
    <property type="entry name" value="TatD_DNase"/>
    <property type="match status" value="1"/>
</dbReference>
<dbReference type="InterPro" id="IPR001130">
    <property type="entry name" value="TatD-like"/>
</dbReference>
<dbReference type="NCBIfam" id="TIGR00010">
    <property type="entry name" value="YchF/TatD family DNA exonuclease"/>
    <property type="match status" value="1"/>
</dbReference>
<dbReference type="AlphaFoldDB" id="A0AA36Y352"/>
<feature type="binding site" evidence="3">
    <location>
        <position position="6"/>
    </location>
    <ligand>
        <name>a divalent metal cation</name>
        <dbReference type="ChEBI" id="CHEBI:60240"/>
        <label>1</label>
    </ligand>
</feature>
<keyword evidence="2 4" id="KW-0378">Hydrolase</keyword>
<dbReference type="InterPro" id="IPR015991">
    <property type="entry name" value="TatD/YcfH-like"/>
</dbReference>
<dbReference type="GO" id="GO:0016788">
    <property type="term" value="F:hydrolase activity, acting on ester bonds"/>
    <property type="evidence" value="ECO:0007669"/>
    <property type="project" value="InterPro"/>
</dbReference>
<dbReference type="GO" id="GO:0046872">
    <property type="term" value="F:metal ion binding"/>
    <property type="evidence" value="ECO:0007669"/>
    <property type="project" value="UniProtKB-KW"/>
</dbReference>
<dbReference type="GO" id="GO:0004536">
    <property type="term" value="F:DNA nuclease activity"/>
    <property type="evidence" value="ECO:0007669"/>
    <property type="project" value="InterPro"/>
</dbReference>
<accession>A0AA36Y352</accession>
<dbReference type="FunFam" id="3.20.20.140:FF:000005">
    <property type="entry name" value="TatD family hydrolase"/>
    <property type="match status" value="1"/>
</dbReference>
<protein>
    <submittedName>
        <fullName evidence="4">TatD family hydrolase</fullName>
    </submittedName>
</protein>
<dbReference type="Proteomes" id="UP000018466">
    <property type="component" value="Unassembled WGS sequence"/>
</dbReference>
<reference evidence="4 5" key="1">
    <citation type="submission" date="2011-10" db="EMBL/GenBank/DDBJ databases">
        <title>The Genome Sequence of Lachnospiraceae bacterium ACC2.</title>
        <authorList>
            <consortium name="The Broad Institute Genome Sequencing Platform"/>
            <person name="Earl A."/>
            <person name="Ward D."/>
            <person name="Feldgarden M."/>
            <person name="Gevers D."/>
            <person name="Sizova M."/>
            <person name="Hazen A."/>
            <person name="Epstein S."/>
            <person name="Young S.K."/>
            <person name="Zeng Q."/>
            <person name="Gargeya S."/>
            <person name="Fitzgerald M."/>
            <person name="Haas B."/>
            <person name="Abouelleil A."/>
            <person name="Alvarado L."/>
            <person name="Arachchi H.M."/>
            <person name="Berlin A."/>
            <person name="Brown A."/>
            <person name="Chapman S.B."/>
            <person name="Chen Z."/>
            <person name="Dunbar C."/>
            <person name="Freedman E."/>
            <person name="Gearin G."/>
            <person name="Goldberg J."/>
            <person name="Griggs A."/>
            <person name="Gujja S."/>
            <person name="Heiman D."/>
            <person name="Howarth C."/>
            <person name="Larson L."/>
            <person name="Lui A."/>
            <person name="MacDonald P.J.P."/>
            <person name="Montmayeur A."/>
            <person name="Murphy C."/>
            <person name="Neiman D."/>
            <person name="Pearson M."/>
            <person name="Priest M."/>
            <person name="Roberts A."/>
            <person name="Saif S."/>
            <person name="Shea T."/>
            <person name="Shenoy N."/>
            <person name="Sisk P."/>
            <person name="Stolte C."/>
            <person name="Sykes S."/>
            <person name="Wortman J."/>
            <person name="Nusbaum C."/>
            <person name="Birren B."/>
        </authorList>
    </citation>
    <scope>NUCLEOTIDE SEQUENCE [LARGE SCALE GENOMIC DNA]</scope>
    <source>
        <strain evidence="4 5">ACC2</strain>
    </source>
</reference>
<dbReference type="CDD" id="cd01310">
    <property type="entry name" value="TatD_DNAse"/>
    <property type="match status" value="1"/>
</dbReference>
<dbReference type="SUPFAM" id="SSF51556">
    <property type="entry name" value="Metallo-dependent hydrolases"/>
    <property type="match status" value="1"/>
</dbReference>